<keyword evidence="3" id="KW-1185">Reference proteome</keyword>
<dbReference type="EMBL" id="BMXG01000021">
    <property type="protein sequence ID" value="GHC09414.1"/>
    <property type="molecule type" value="Genomic_DNA"/>
</dbReference>
<name>A0A8J3DM00_9BACT</name>
<evidence type="ECO:0000259" key="1">
    <source>
        <dbReference type="Pfam" id="PF07486"/>
    </source>
</evidence>
<dbReference type="Pfam" id="PF07486">
    <property type="entry name" value="Hydrolase_2"/>
    <property type="match status" value="1"/>
</dbReference>
<dbReference type="GO" id="GO:0016787">
    <property type="term" value="F:hydrolase activity"/>
    <property type="evidence" value="ECO:0007669"/>
    <property type="project" value="InterPro"/>
</dbReference>
<protein>
    <recommendedName>
        <fullName evidence="1">Cell wall hydrolase SleB domain-containing protein</fullName>
    </recommendedName>
</protein>
<dbReference type="AlphaFoldDB" id="A0A8J3DM00"/>
<reference evidence="2" key="2">
    <citation type="submission" date="2020-09" db="EMBL/GenBank/DDBJ databases">
        <authorList>
            <person name="Sun Q."/>
            <person name="Kim S."/>
        </authorList>
    </citation>
    <scope>NUCLEOTIDE SEQUENCE</scope>
    <source>
        <strain evidence="2">KCTC 12870</strain>
    </source>
</reference>
<organism evidence="2 3">
    <name type="scientific">Cerasicoccus arenae</name>
    <dbReference type="NCBI Taxonomy" id="424488"/>
    <lineage>
        <taxon>Bacteria</taxon>
        <taxon>Pseudomonadati</taxon>
        <taxon>Verrucomicrobiota</taxon>
        <taxon>Opitutia</taxon>
        <taxon>Puniceicoccales</taxon>
        <taxon>Cerasicoccaceae</taxon>
        <taxon>Cerasicoccus</taxon>
    </lineage>
</organism>
<feature type="domain" description="Cell wall hydrolase SleB" evidence="1">
    <location>
        <begin position="7"/>
        <end position="119"/>
    </location>
</feature>
<sequence length="133" mass="14493">MLEAASEGTEGMQAVLNVINNRAGGDMTRVMGVVSRPKQFSALNSATASTNPDYGPIIERATQDPLFSEAYALVQRLEAGELDDITDGADHYHADKGAEKPYWSVSMEPTRKIGLHNFYRSGQMSTSLVARIE</sequence>
<accession>A0A8J3DM00</accession>
<dbReference type="InterPro" id="IPR042047">
    <property type="entry name" value="SleB_dom1"/>
</dbReference>
<gene>
    <name evidence="2" type="ORF">GCM10007047_28290</name>
</gene>
<evidence type="ECO:0000313" key="2">
    <source>
        <dbReference type="EMBL" id="GHC09414.1"/>
    </source>
</evidence>
<evidence type="ECO:0000313" key="3">
    <source>
        <dbReference type="Proteomes" id="UP000642829"/>
    </source>
</evidence>
<reference evidence="2" key="1">
    <citation type="journal article" date="2014" name="Int. J. Syst. Evol. Microbiol.">
        <title>Complete genome sequence of Corynebacterium casei LMG S-19264T (=DSM 44701T), isolated from a smear-ripened cheese.</title>
        <authorList>
            <consortium name="US DOE Joint Genome Institute (JGI-PGF)"/>
            <person name="Walter F."/>
            <person name="Albersmeier A."/>
            <person name="Kalinowski J."/>
            <person name="Ruckert C."/>
        </authorList>
    </citation>
    <scope>NUCLEOTIDE SEQUENCE</scope>
    <source>
        <strain evidence="2">KCTC 12870</strain>
    </source>
</reference>
<dbReference type="Gene3D" id="1.10.10.2520">
    <property type="entry name" value="Cell wall hydrolase SleB, domain 1"/>
    <property type="match status" value="1"/>
</dbReference>
<comment type="caution">
    <text evidence="2">The sequence shown here is derived from an EMBL/GenBank/DDBJ whole genome shotgun (WGS) entry which is preliminary data.</text>
</comment>
<dbReference type="InterPro" id="IPR011105">
    <property type="entry name" value="Cell_wall_hydrolase_SleB"/>
</dbReference>
<proteinExistence type="predicted"/>
<dbReference type="Proteomes" id="UP000642829">
    <property type="component" value="Unassembled WGS sequence"/>
</dbReference>